<proteinExistence type="inferred from homology"/>
<evidence type="ECO:0000313" key="10">
    <source>
        <dbReference type="Proteomes" id="UP001320119"/>
    </source>
</evidence>
<keyword evidence="4 6" id="KW-0998">Cell outer membrane</keyword>
<reference evidence="9 10" key="1">
    <citation type="journal article" date="2022" name="IScience">
        <title>An ultrasensitive nanofiber-based assay for enzymatic hydrolysis and deep-sea microbial degradation of cellulose.</title>
        <authorList>
            <person name="Tsudome M."/>
            <person name="Tachioka M."/>
            <person name="Miyazaki M."/>
            <person name="Uchimura K."/>
            <person name="Tsuda M."/>
            <person name="Takaki Y."/>
            <person name="Deguchi S."/>
        </authorList>
    </citation>
    <scope>NUCLEOTIDE SEQUENCE [LARGE SCALE GENOMIC DNA]</scope>
    <source>
        <strain evidence="9 10">GE09</strain>
    </source>
</reference>
<keyword evidence="3 6" id="KW-0564">Palmitate</keyword>
<evidence type="ECO:0000256" key="5">
    <source>
        <dbReference type="ARBA" id="ARBA00023288"/>
    </source>
</evidence>
<dbReference type="GO" id="GO:0051205">
    <property type="term" value="P:protein insertion into membrane"/>
    <property type="evidence" value="ECO:0007669"/>
    <property type="project" value="UniProtKB-UniRule"/>
</dbReference>
<dbReference type="AlphaFoldDB" id="A0AAN2BLX2"/>
<evidence type="ECO:0000256" key="3">
    <source>
        <dbReference type="ARBA" id="ARBA00023139"/>
    </source>
</evidence>
<comment type="subcellular location">
    <subcellularLocation>
        <location evidence="6">Cell outer membrane</location>
        <topology evidence="6">Lipid-anchor</topology>
    </subcellularLocation>
</comment>
<evidence type="ECO:0000313" key="9">
    <source>
        <dbReference type="EMBL" id="BCD99465.1"/>
    </source>
</evidence>
<feature type="domain" description="Outer membrane lipoprotein BamD-like" evidence="8">
    <location>
        <begin position="31"/>
        <end position="230"/>
    </location>
</feature>
<comment type="subunit">
    <text evidence="6">Part of the Bam complex.</text>
</comment>
<evidence type="ECO:0000256" key="7">
    <source>
        <dbReference type="SAM" id="SignalP"/>
    </source>
</evidence>
<dbReference type="Pfam" id="PF13525">
    <property type="entry name" value="YfiO"/>
    <property type="match status" value="1"/>
</dbReference>
<dbReference type="HAMAP" id="MF_00922">
    <property type="entry name" value="OM_assembly_BamD"/>
    <property type="match status" value="1"/>
</dbReference>
<feature type="chain" id="PRO_5043000902" description="Outer membrane protein assembly factor BamD" evidence="7">
    <location>
        <begin position="24"/>
        <end position="311"/>
    </location>
</feature>
<evidence type="ECO:0000256" key="2">
    <source>
        <dbReference type="ARBA" id="ARBA00023136"/>
    </source>
</evidence>
<dbReference type="SUPFAM" id="SSF48452">
    <property type="entry name" value="TPR-like"/>
    <property type="match status" value="1"/>
</dbReference>
<dbReference type="InterPro" id="IPR011990">
    <property type="entry name" value="TPR-like_helical_dom_sf"/>
</dbReference>
<evidence type="ECO:0000259" key="8">
    <source>
        <dbReference type="Pfam" id="PF13525"/>
    </source>
</evidence>
<dbReference type="NCBIfam" id="TIGR03302">
    <property type="entry name" value="OM_YfiO"/>
    <property type="match status" value="1"/>
</dbReference>
<dbReference type="GO" id="GO:1990063">
    <property type="term" value="C:Bam protein complex"/>
    <property type="evidence" value="ECO:0007669"/>
    <property type="project" value="TreeGrafter"/>
</dbReference>
<feature type="signal peptide" evidence="7">
    <location>
        <begin position="1"/>
        <end position="23"/>
    </location>
</feature>
<dbReference type="CDD" id="cd15830">
    <property type="entry name" value="BamD"/>
    <property type="match status" value="1"/>
</dbReference>
<dbReference type="RefSeq" id="WP_236984731.1">
    <property type="nucleotide sequence ID" value="NZ_AP023086.1"/>
</dbReference>
<dbReference type="Gene3D" id="1.25.40.10">
    <property type="entry name" value="Tetratricopeptide repeat domain"/>
    <property type="match status" value="1"/>
</dbReference>
<evidence type="ECO:0000256" key="6">
    <source>
        <dbReference type="HAMAP-Rule" id="MF_00922"/>
    </source>
</evidence>
<protein>
    <recommendedName>
        <fullName evidence="6">Outer membrane protein assembly factor BamD</fullName>
    </recommendedName>
</protein>
<dbReference type="GO" id="GO:0043165">
    <property type="term" value="P:Gram-negative-bacterium-type cell outer membrane assembly"/>
    <property type="evidence" value="ECO:0007669"/>
    <property type="project" value="UniProtKB-UniRule"/>
</dbReference>
<keyword evidence="2 6" id="KW-0472">Membrane</keyword>
<dbReference type="InterPro" id="IPR039565">
    <property type="entry name" value="BamD-like"/>
</dbReference>
<dbReference type="KEGG" id="marq:MARGE09_P3667"/>
<comment type="similarity">
    <text evidence="6">Belongs to the BamD family.</text>
</comment>
<keyword evidence="10" id="KW-1185">Reference proteome</keyword>
<name>A0AAN2BLX2_9GAMM</name>
<sequence>MRAHLIFILVSALALGATLTGCASNEEKDKSTEQQLYERAQRSLDGKNWQAAVSALELLEENFPFGTFGEQAQLELIYAHYQSGDYELSIANADRFIRLHPQHRHADYAYYMRGLASFNKESSLVGSIFGMDNTSRDPGAAINAFNMLSEFVTRYPSSDYAVDAQLRMVYLRNLLARGEIHIANYYFSRKAYLAAAARGRAVVENYQGSPAVPDGLASLIQAYHMLGQDELGVNAIKVLRENYPEYPALNEDGSFNYNYAGQLDKKNWISYLTLGLFNKQLEIGFDTRDIYNSMYKDKSQLEKTDAPRPTE</sequence>
<dbReference type="PANTHER" id="PTHR37423">
    <property type="entry name" value="SOLUBLE LYTIC MUREIN TRANSGLYCOSYLASE-RELATED"/>
    <property type="match status" value="1"/>
</dbReference>
<dbReference type="PANTHER" id="PTHR37423:SF1">
    <property type="entry name" value="OUTER MEMBRANE PROTEIN ASSEMBLY FACTOR BAMD"/>
    <property type="match status" value="1"/>
</dbReference>
<keyword evidence="1 6" id="KW-0732">Signal</keyword>
<organism evidence="9 10">
    <name type="scientific">Marinagarivorans cellulosilyticus</name>
    <dbReference type="NCBI Taxonomy" id="2721545"/>
    <lineage>
        <taxon>Bacteria</taxon>
        <taxon>Pseudomonadati</taxon>
        <taxon>Pseudomonadota</taxon>
        <taxon>Gammaproteobacteria</taxon>
        <taxon>Cellvibrionales</taxon>
        <taxon>Cellvibrionaceae</taxon>
        <taxon>Marinagarivorans</taxon>
    </lineage>
</organism>
<dbReference type="Proteomes" id="UP001320119">
    <property type="component" value="Chromosome"/>
</dbReference>
<accession>A0AAN2BLX2</accession>
<evidence type="ECO:0000256" key="4">
    <source>
        <dbReference type="ARBA" id="ARBA00023237"/>
    </source>
</evidence>
<comment type="function">
    <text evidence="6">Part of the outer membrane protein assembly complex, which is involved in assembly and insertion of beta-barrel proteins into the outer membrane.</text>
</comment>
<gene>
    <name evidence="6" type="primary">bamD</name>
    <name evidence="9" type="ORF">MARGE09_P3667</name>
</gene>
<keyword evidence="5 6" id="KW-0449">Lipoprotein</keyword>
<evidence type="ECO:0000256" key="1">
    <source>
        <dbReference type="ARBA" id="ARBA00022729"/>
    </source>
</evidence>
<dbReference type="PROSITE" id="PS51257">
    <property type="entry name" value="PROKAR_LIPOPROTEIN"/>
    <property type="match status" value="1"/>
</dbReference>
<dbReference type="InterPro" id="IPR017689">
    <property type="entry name" value="BamD"/>
</dbReference>
<dbReference type="EMBL" id="AP023086">
    <property type="protein sequence ID" value="BCD99465.1"/>
    <property type="molecule type" value="Genomic_DNA"/>
</dbReference>